<evidence type="ECO:0000313" key="2">
    <source>
        <dbReference type="EMBL" id="PRQ06653.1"/>
    </source>
</evidence>
<feature type="region of interest" description="Disordered" evidence="1">
    <location>
        <begin position="118"/>
        <end position="167"/>
    </location>
</feature>
<dbReference type="OrthoDB" id="9769628at2"/>
<protein>
    <submittedName>
        <fullName evidence="2">Uncharacterized protein</fullName>
    </submittedName>
</protein>
<gene>
    <name evidence="2" type="ORF">ENSA7_35290</name>
</gene>
<evidence type="ECO:0000313" key="3">
    <source>
        <dbReference type="Proteomes" id="UP000238823"/>
    </source>
</evidence>
<dbReference type="EMBL" id="PVNL01000069">
    <property type="protein sequence ID" value="PRQ06653.1"/>
    <property type="molecule type" value="Genomic_DNA"/>
</dbReference>
<feature type="compositionally biased region" description="Pro residues" evidence="1">
    <location>
        <begin position="140"/>
        <end position="151"/>
    </location>
</feature>
<dbReference type="AlphaFoldDB" id="A0A2S9YNI0"/>
<name>A0A2S9YNI0_9BACT</name>
<sequence length="369" mass="38518">MAFGPGLALALILARGPGEARLTWEAPLACPRASWLEARVDAYLGHAFTSEAEVEVAGYVHADSAGFVLELVTLVGGVREQRQLTHHDCDALVEIAASLAAIVIDPLALPQPLVAAADPRAAPPSRAPVPIQRPQTRPSASPPTSPPPDPEPSNSGSASGSAKPLTAEPPFELHAESGYLSNDRERRGPTRDTADQQTRMLVSASGGLALNLFPNPAPQVRAGVGVQHGGPRSKLRVALEGGAALGGRFRSVDGAAGGDLTAWDISLRPCGVPRWGIVELRVCAAVGAGQIRARGVGVEPARTLAHPWVWLALDPGLAVELHTNLAVFLDLGADFSIYRPNFSISGPDAAYATPIVAGHGRLGVELRFF</sequence>
<proteinExistence type="predicted"/>
<accession>A0A2S9YNI0</accession>
<dbReference type="Proteomes" id="UP000238823">
    <property type="component" value="Unassembled WGS sequence"/>
</dbReference>
<comment type="caution">
    <text evidence="2">The sequence shown here is derived from an EMBL/GenBank/DDBJ whole genome shotgun (WGS) entry which is preliminary data.</text>
</comment>
<organism evidence="2 3">
    <name type="scientific">Enhygromyxa salina</name>
    <dbReference type="NCBI Taxonomy" id="215803"/>
    <lineage>
        <taxon>Bacteria</taxon>
        <taxon>Pseudomonadati</taxon>
        <taxon>Myxococcota</taxon>
        <taxon>Polyangia</taxon>
        <taxon>Nannocystales</taxon>
        <taxon>Nannocystaceae</taxon>
        <taxon>Enhygromyxa</taxon>
    </lineage>
</organism>
<reference evidence="2 3" key="1">
    <citation type="submission" date="2018-03" db="EMBL/GenBank/DDBJ databases">
        <title>Draft Genome Sequences of the Obligatory Marine Myxobacteria Enhygromyxa salina SWB007.</title>
        <authorList>
            <person name="Poehlein A."/>
            <person name="Moghaddam J.A."/>
            <person name="Harms H."/>
            <person name="Alanjari M."/>
            <person name="Koenig G.M."/>
            <person name="Daniel R."/>
            <person name="Schaeberle T.F."/>
        </authorList>
    </citation>
    <scope>NUCLEOTIDE SEQUENCE [LARGE SCALE GENOMIC DNA]</scope>
    <source>
        <strain evidence="2 3">SWB007</strain>
    </source>
</reference>
<dbReference type="RefSeq" id="WP_106090507.1">
    <property type="nucleotide sequence ID" value="NZ_PVNL01000069.1"/>
</dbReference>
<evidence type="ECO:0000256" key="1">
    <source>
        <dbReference type="SAM" id="MobiDB-lite"/>
    </source>
</evidence>